<sequence>MNIKIIPETKIIYRRRIGAYGMENKNLMEDFKRWLKNNELLNNESIILAIPRDNPQTTNPENCRYDVALIVDSLDTIQQLDIKKGVLKSSKYAIFSVIHTEQAIIQAMQNMLPEIESKGYSFDTQHPMIERYAVKMVENNLCEICIPIL</sequence>
<reference evidence="2 3" key="1">
    <citation type="submission" date="2016-09" db="EMBL/GenBank/DDBJ databases">
        <authorList>
            <person name="Capua I."/>
            <person name="De Benedictis P."/>
            <person name="Joannis T."/>
            <person name="Lombin L.H."/>
            <person name="Cattoli G."/>
        </authorList>
    </citation>
    <scope>NUCLEOTIDE SEQUENCE [LARGE SCALE GENOMIC DNA]</scope>
    <source>
        <strain evidence="2 3">LMG 25899</strain>
    </source>
</reference>
<dbReference type="InterPro" id="IPR010499">
    <property type="entry name" value="AraC_E-bd"/>
</dbReference>
<feature type="domain" description="AraC effector-binding" evidence="1">
    <location>
        <begin position="1"/>
        <end position="149"/>
    </location>
</feature>
<evidence type="ECO:0000259" key="1">
    <source>
        <dbReference type="SMART" id="SM00871"/>
    </source>
</evidence>
<dbReference type="InterPro" id="IPR011256">
    <property type="entry name" value="Reg_factor_effector_dom_sf"/>
</dbReference>
<proteinExistence type="predicted"/>
<evidence type="ECO:0000313" key="2">
    <source>
        <dbReference type="EMBL" id="OEH81261.1"/>
    </source>
</evidence>
<name>A0A1E5KTS3_9ENTE</name>
<dbReference type="PANTHER" id="PTHR40055">
    <property type="entry name" value="TRANSCRIPTIONAL REGULATOR YGIV-RELATED"/>
    <property type="match status" value="1"/>
</dbReference>
<dbReference type="AlphaFoldDB" id="A0A1E5KTS3"/>
<dbReference type="EMBL" id="MIEK01000056">
    <property type="protein sequence ID" value="OEH81261.1"/>
    <property type="molecule type" value="Genomic_DNA"/>
</dbReference>
<protein>
    <recommendedName>
        <fullName evidence="1">AraC effector-binding domain-containing protein</fullName>
    </recommendedName>
</protein>
<keyword evidence="3" id="KW-1185">Reference proteome</keyword>
<comment type="caution">
    <text evidence="2">The sequence shown here is derived from an EMBL/GenBank/DDBJ whole genome shotgun (WGS) entry which is preliminary data.</text>
</comment>
<dbReference type="Pfam" id="PF06445">
    <property type="entry name" value="GyrI-like"/>
    <property type="match status" value="1"/>
</dbReference>
<dbReference type="RefSeq" id="WP_069699849.1">
    <property type="nucleotide sequence ID" value="NZ_JAGGMA010000004.1"/>
</dbReference>
<dbReference type="PANTHER" id="PTHR40055:SF1">
    <property type="entry name" value="TRANSCRIPTIONAL REGULATOR YGIV-RELATED"/>
    <property type="match status" value="1"/>
</dbReference>
<dbReference type="InterPro" id="IPR029442">
    <property type="entry name" value="GyrI-like"/>
</dbReference>
<dbReference type="STRING" id="762845.BCR26_05270"/>
<dbReference type="Gene3D" id="3.20.80.10">
    <property type="entry name" value="Regulatory factor, effector binding domain"/>
    <property type="match status" value="1"/>
</dbReference>
<evidence type="ECO:0000313" key="3">
    <source>
        <dbReference type="Proteomes" id="UP000095256"/>
    </source>
</evidence>
<organism evidence="2 3">
    <name type="scientific">Enterococcus rivorum</name>
    <dbReference type="NCBI Taxonomy" id="762845"/>
    <lineage>
        <taxon>Bacteria</taxon>
        <taxon>Bacillati</taxon>
        <taxon>Bacillota</taxon>
        <taxon>Bacilli</taxon>
        <taxon>Lactobacillales</taxon>
        <taxon>Enterococcaceae</taxon>
        <taxon>Enterococcus</taxon>
    </lineage>
</organism>
<accession>A0A1E5KTS3</accession>
<dbReference type="InterPro" id="IPR050908">
    <property type="entry name" value="SmbC-like"/>
</dbReference>
<dbReference type="Proteomes" id="UP000095256">
    <property type="component" value="Unassembled WGS sequence"/>
</dbReference>
<dbReference type="SMART" id="SM00871">
    <property type="entry name" value="AraC_E_bind"/>
    <property type="match status" value="1"/>
</dbReference>
<dbReference type="OrthoDB" id="5337216at2"/>
<gene>
    <name evidence="2" type="ORF">BCR26_05270</name>
</gene>
<dbReference type="SUPFAM" id="SSF55136">
    <property type="entry name" value="Probable bacterial effector-binding domain"/>
    <property type="match status" value="1"/>
</dbReference>